<dbReference type="AlphaFoldDB" id="A0A1H3X5Q1"/>
<dbReference type="RefSeq" id="WP_091083919.1">
    <property type="nucleotide sequence ID" value="NZ_FNRD01000001.1"/>
</dbReference>
<feature type="signal peptide" evidence="1">
    <location>
        <begin position="1"/>
        <end position="19"/>
    </location>
</feature>
<reference evidence="4" key="1">
    <citation type="submission" date="2016-10" db="EMBL/GenBank/DDBJ databases">
        <authorList>
            <person name="Varghese N."/>
            <person name="Submissions S."/>
        </authorList>
    </citation>
    <scope>NUCLEOTIDE SEQUENCE [LARGE SCALE GENOMIC DNA]</scope>
    <source>
        <strain evidence="4">DSM 22376</strain>
    </source>
</reference>
<sequence>MKKIILTLFVLLFLTSLQAQKKAKVKGDKNVIEKTYSLNGFDTIEMYDDLEVTFTTGNLSNNYFLKADANLHDVVKFEVRDSVLRISSSEKITSSKRLEIVLNVTTIHAIKLYNDSQIKQLGSVVVNDDFDIMGNDDSKMKLNISAKNINFSLNNNADADVDLQAQSIKMILSDKIDAKAVIKADLLDLQMYKDSELSAKGDAETLRLSLVGRPILRASKLMTRYADVRQHDGSQATLNCSKEIAVFLEGKSKLYLHNTPNVKMNGIHGTSELLKR</sequence>
<evidence type="ECO:0000313" key="3">
    <source>
        <dbReference type="EMBL" id="SDZ94583.1"/>
    </source>
</evidence>
<feature type="domain" description="Putative auto-transporter adhesin head GIN" evidence="2">
    <location>
        <begin position="41"/>
        <end position="260"/>
    </location>
</feature>
<evidence type="ECO:0000256" key="1">
    <source>
        <dbReference type="SAM" id="SignalP"/>
    </source>
</evidence>
<gene>
    <name evidence="3" type="ORF">SAMN05443667_101387</name>
</gene>
<dbReference type="Gene3D" id="2.160.20.120">
    <property type="match status" value="1"/>
</dbReference>
<proteinExistence type="predicted"/>
<feature type="chain" id="PRO_5011558685" evidence="1">
    <location>
        <begin position="20"/>
        <end position="276"/>
    </location>
</feature>
<dbReference type="InterPro" id="IPR021255">
    <property type="entry name" value="DUF2807"/>
</dbReference>
<accession>A0A1H3X5Q1</accession>
<evidence type="ECO:0000259" key="2">
    <source>
        <dbReference type="Pfam" id="PF10988"/>
    </source>
</evidence>
<dbReference type="EMBL" id="FNRD01000001">
    <property type="protein sequence ID" value="SDZ94583.1"/>
    <property type="molecule type" value="Genomic_DNA"/>
</dbReference>
<evidence type="ECO:0000313" key="4">
    <source>
        <dbReference type="Proteomes" id="UP000198951"/>
    </source>
</evidence>
<keyword evidence="1" id="KW-0732">Signal</keyword>
<dbReference type="Proteomes" id="UP000198951">
    <property type="component" value="Unassembled WGS sequence"/>
</dbReference>
<keyword evidence="4" id="KW-1185">Reference proteome</keyword>
<dbReference type="OrthoDB" id="1419485at2"/>
<dbReference type="Pfam" id="PF10988">
    <property type="entry name" value="DUF2807"/>
    <property type="match status" value="1"/>
</dbReference>
<organism evidence="3 4">
    <name type="scientific">Flavobacterium gillisiae</name>
    <dbReference type="NCBI Taxonomy" id="150146"/>
    <lineage>
        <taxon>Bacteria</taxon>
        <taxon>Pseudomonadati</taxon>
        <taxon>Bacteroidota</taxon>
        <taxon>Flavobacteriia</taxon>
        <taxon>Flavobacteriales</taxon>
        <taxon>Flavobacteriaceae</taxon>
        <taxon>Flavobacterium</taxon>
    </lineage>
</organism>
<protein>
    <submittedName>
        <fullName evidence="3">Putative auto-transporter adhesin, head GIN domain</fullName>
    </submittedName>
</protein>
<name>A0A1H3X5Q1_9FLAO</name>
<dbReference type="STRING" id="150146.SAMN05443667_101387"/>